<feature type="domain" description="PAS" evidence="9">
    <location>
        <begin position="174"/>
        <end position="245"/>
    </location>
</feature>
<dbReference type="Gene3D" id="3.30.565.10">
    <property type="entry name" value="Histidine kinase-like ATPase, C-terminal domain"/>
    <property type="match status" value="1"/>
</dbReference>
<evidence type="ECO:0000256" key="6">
    <source>
        <dbReference type="PROSITE-ProRule" id="PRU00169"/>
    </source>
</evidence>
<dbReference type="InterPro" id="IPR005467">
    <property type="entry name" value="His_kinase_dom"/>
</dbReference>
<dbReference type="RefSeq" id="WP_126541999.1">
    <property type="nucleotide sequence ID" value="NZ_BSPM01000003.1"/>
</dbReference>
<dbReference type="EC" id="2.7.13.3" evidence="2"/>
<feature type="domain" description="Histidine kinase" evidence="7">
    <location>
        <begin position="320"/>
        <end position="531"/>
    </location>
</feature>
<dbReference type="SUPFAM" id="SSF52172">
    <property type="entry name" value="CheY-like"/>
    <property type="match status" value="1"/>
</dbReference>
<keyword evidence="4" id="KW-0808">Transferase</keyword>
<dbReference type="Pfam" id="PF00512">
    <property type="entry name" value="HisKA"/>
    <property type="match status" value="1"/>
</dbReference>
<comment type="catalytic activity">
    <reaction evidence="1">
        <text>ATP + protein L-histidine = ADP + protein N-phospho-L-histidine.</text>
        <dbReference type="EC" id="2.7.13.3"/>
    </reaction>
</comment>
<evidence type="ECO:0000256" key="5">
    <source>
        <dbReference type="ARBA" id="ARBA00022777"/>
    </source>
</evidence>
<evidence type="ECO:0000256" key="2">
    <source>
        <dbReference type="ARBA" id="ARBA00012438"/>
    </source>
</evidence>
<dbReference type="InterPro" id="IPR036890">
    <property type="entry name" value="HATPase_C_sf"/>
</dbReference>
<dbReference type="SUPFAM" id="SSF55785">
    <property type="entry name" value="PYP-like sensor domain (PAS domain)"/>
    <property type="match status" value="1"/>
</dbReference>
<dbReference type="InterPro" id="IPR000014">
    <property type="entry name" value="PAS"/>
</dbReference>
<keyword evidence="3 6" id="KW-0597">Phosphoprotein</keyword>
<dbReference type="Gene3D" id="1.10.287.130">
    <property type="match status" value="1"/>
</dbReference>
<dbReference type="Pfam" id="PF08448">
    <property type="entry name" value="PAS_4"/>
    <property type="match status" value="1"/>
</dbReference>
<accession>A0A4R6R6K8</accession>
<dbReference type="CDD" id="cd00082">
    <property type="entry name" value="HisKA"/>
    <property type="match status" value="1"/>
</dbReference>
<dbReference type="SMART" id="SM00387">
    <property type="entry name" value="HATPase_c"/>
    <property type="match status" value="1"/>
</dbReference>
<dbReference type="InterPro" id="IPR035965">
    <property type="entry name" value="PAS-like_dom_sf"/>
</dbReference>
<dbReference type="SUPFAM" id="SSF55781">
    <property type="entry name" value="GAF domain-like"/>
    <property type="match status" value="1"/>
</dbReference>
<keyword evidence="11" id="KW-1185">Reference proteome</keyword>
<dbReference type="EMBL" id="SNXY01000013">
    <property type="protein sequence ID" value="TDP81186.1"/>
    <property type="molecule type" value="Genomic_DNA"/>
</dbReference>
<dbReference type="SMART" id="SM00448">
    <property type="entry name" value="REC"/>
    <property type="match status" value="1"/>
</dbReference>
<sequence>MTASAGDPDGLVALVERVLVLFQTSWSWTETAPPVLATLGPGLSAERAVLLTVAETGEGGYAETCVGEWCADPAAPAWCSVAPARITAGRPPSAVVSTVLTAATDVRLAADFRALGIAGALAAPIFVSGRAWGTVLVASAGERSWSEAEASVLRTTARLFGDAIEMAASAMAASETVRRAIMDAAADAVLVLDETGAVADVNAAAVRMLGVDRAALTARDVAALVALPDGGPVLKRGTDGAVRPAIAGAEPVEAVVQGADGEPRAVELTLREMRVGDRRVIAANLHDLSSRRAAEAEIARQRERLHAAEKDAALGSLLAGVAHELNNPLAVVVAQTTLLEGKVAGTPFAERVAKIRSAADRCSRIVKGFLAMAKRSTPSRRTVDLDECVRGAVEMTAYGTRAAGIAVEVDLCGDLSDVSADSDQVTQVVANLILNAQHAMATAPDPRRIRVASRRAGANAEIAVEDNGPGVAAAIVEKIFEPYFTTKPVGAGTGIGLSVSRNVALAHGGGLAHEAIAGGGARFVLSLPLPERAAAPAPAPAGPVRVLIVDDEADVAGTLAEILEIFGATTTVATSVAEGLALARARHFAVVFSDLRMPGGGGIGLFRTLLAEGAAAGARLVLVTGDTVSAAGEVSAAGLADGVTLVEKPFTLADLRRLWSDLGAGA</sequence>
<protein>
    <recommendedName>
        <fullName evidence="2">histidine kinase</fullName>
        <ecNumber evidence="2">2.7.13.3</ecNumber>
    </recommendedName>
</protein>
<evidence type="ECO:0000256" key="4">
    <source>
        <dbReference type="ARBA" id="ARBA00022679"/>
    </source>
</evidence>
<dbReference type="InterPro" id="IPR029016">
    <property type="entry name" value="GAF-like_dom_sf"/>
</dbReference>
<dbReference type="Gene3D" id="3.40.50.2300">
    <property type="match status" value="1"/>
</dbReference>
<dbReference type="PROSITE" id="PS50110">
    <property type="entry name" value="RESPONSE_REGULATORY"/>
    <property type="match status" value="1"/>
</dbReference>
<proteinExistence type="predicted"/>
<evidence type="ECO:0000259" key="8">
    <source>
        <dbReference type="PROSITE" id="PS50110"/>
    </source>
</evidence>
<name>A0A4R6R6K8_9HYPH</name>
<dbReference type="SMART" id="SM00091">
    <property type="entry name" value="PAS"/>
    <property type="match status" value="1"/>
</dbReference>
<reference evidence="10 11" key="1">
    <citation type="submission" date="2019-03" db="EMBL/GenBank/DDBJ databases">
        <title>Genomic Encyclopedia of Type Strains, Phase IV (KMG-IV): sequencing the most valuable type-strain genomes for metagenomic binning, comparative biology and taxonomic classification.</title>
        <authorList>
            <person name="Goeker M."/>
        </authorList>
    </citation>
    <scope>NUCLEOTIDE SEQUENCE [LARGE SCALE GENOMIC DNA]</scope>
    <source>
        <strain evidence="10 11">DSM 102969</strain>
    </source>
</reference>
<evidence type="ECO:0000259" key="7">
    <source>
        <dbReference type="PROSITE" id="PS50109"/>
    </source>
</evidence>
<keyword evidence="5" id="KW-0418">Kinase</keyword>
<dbReference type="NCBIfam" id="TIGR00229">
    <property type="entry name" value="sensory_box"/>
    <property type="match status" value="1"/>
</dbReference>
<dbReference type="InterPro" id="IPR003661">
    <property type="entry name" value="HisK_dim/P_dom"/>
</dbReference>
<dbReference type="PROSITE" id="PS50109">
    <property type="entry name" value="HIS_KIN"/>
    <property type="match status" value="1"/>
</dbReference>
<dbReference type="GO" id="GO:0000155">
    <property type="term" value="F:phosphorelay sensor kinase activity"/>
    <property type="evidence" value="ECO:0007669"/>
    <property type="project" value="InterPro"/>
</dbReference>
<evidence type="ECO:0000256" key="1">
    <source>
        <dbReference type="ARBA" id="ARBA00000085"/>
    </source>
</evidence>
<dbReference type="InterPro" id="IPR003018">
    <property type="entry name" value="GAF"/>
</dbReference>
<dbReference type="InterPro" id="IPR001789">
    <property type="entry name" value="Sig_transdc_resp-reg_receiver"/>
</dbReference>
<dbReference type="Pfam" id="PF01590">
    <property type="entry name" value="GAF"/>
    <property type="match status" value="1"/>
</dbReference>
<dbReference type="Gene3D" id="3.30.450.40">
    <property type="match status" value="1"/>
</dbReference>
<evidence type="ECO:0000313" key="11">
    <source>
        <dbReference type="Proteomes" id="UP000294547"/>
    </source>
</evidence>
<dbReference type="PANTHER" id="PTHR43065:SF42">
    <property type="entry name" value="TWO-COMPONENT SENSOR PPRA"/>
    <property type="match status" value="1"/>
</dbReference>
<dbReference type="AlphaFoldDB" id="A0A4R6R6K8"/>
<dbReference type="InterPro" id="IPR004358">
    <property type="entry name" value="Sig_transdc_His_kin-like_C"/>
</dbReference>
<dbReference type="Gene3D" id="3.30.450.20">
    <property type="entry name" value="PAS domain"/>
    <property type="match status" value="1"/>
</dbReference>
<comment type="caution">
    <text evidence="10">The sequence shown here is derived from an EMBL/GenBank/DDBJ whole genome shotgun (WGS) entry which is preliminary data.</text>
</comment>
<dbReference type="Pfam" id="PF00072">
    <property type="entry name" value="Response_reg"/>
    <property type="match status" value="1"/>
</dbReference>
<dbReference type="SMART" id="SM00388">
    <property type="entry name" value="HisKA"/>
    <property type="match status" value="1"/>
</dbReference>
<dbReference type="Proteomes" id="UP000294547">
    <property type="component" value="Unassembled WGS sequence"/>
</dbReference>
<gene>
    <name evidence="10" type="ORF">EDD54_4519</name>
</gene>
<dbReference type="OrthoDB" id="9789238at2"/>
<evidence type="ECO:0000313" key="10">
    <source>
        <dbReference type="EMBL" id="TDP81186.1"/>
    </source>
</evidence>
<dbReference type="PANTHER" id="PTHR43065">
    <property type="entry name" value="SENSOR HISTIDINE KINASE"/>
    <property type="match status" value="1"/>
</dbReference>
<dbReference type="Pfam" id="PF02518">
    <property type="entry name" value="HATPase_c"/>
    <property type="match status" value="1"/>
</dbReference>
<dbReference type="InterPro" id="IPR013656">
    <property type="entry name" value="PAS_4"/>
</dbReference>
<evidence type="ECO:0000256" key="3">
    <source>
        <dbReference type="ARBA" id="ARBA00022553"/>
    </source>
</evidence>
<dbReference type="InterPro" id="IPR003594">
    <property type="entry name" value="HATPase_dom"/>
</dbReference>
<feature type="domain" description="Response regulatory" evidence="8">
    <location>
        <begin position="545"/>
        <end position="663"/>
    </location>
</feature>
<evidence type="ECO:0000259" key="9">
    <source>
        <dbReference type="PROSITE" id="PS50112"/>
    </source>
</evidence>
<dbReference type="InterPro" id="IPR036097">
    <property type="entry name" value="HisK_dim/P_sf"/>
</dbReference>
<feature type="modified residue" description="4-aspartylphosphate" evidence="6">
    <location>
        <position position="594"/>
    </location>
</feature>
<dbReference type="InterPro" id="IPR011006">
    <property type="entry name" value="CheY-like_superfamily"/>
</dbReference>
<dbReference type="SUPFAM" id="SSF55874">
    <property type="entry name" value="ATPase domain of HSP90 chaperone/DNA topoisomerase II/histidine kinase"/>
    <property type="match status" value="1"/>
</dbReference>
<dbReference type="PROSITE" id="PS50112">
    <property type="entry name" value="PAS"/>
    <property type="match status" value="1"/>
</dbReference>
<organism evidence="10 11">
    <name type="scientific">Oharaeibacter diazotrophicus</name>
    <dbReference type="NCBI Taxonomy" id="1920512"/>
    <lineage>
        <taxon>Bacteria</taxon>
        <taxon>Pseudomonadati</taxon>
        <taxon>Pseudomonadota</taxon>
        <taxon>Alphaproteobacteria</taxon>
        <taxon>Hyphomicrobiales</taxon>
        <taxon>Pleomorphomonadaceae</taxon>
        <taxon>Oharaeibacter</taxon>
    </lineage>
</organism>
<dbReference type="PRINTS" id="PR00344">
    <property type="entry name" value="BCTRLSENSOR"/>
</dbReference>
<dbReference type="SUPFAM" id="SSF47384">
    <property type="entry name" value="Homodimeric domain of signal transducing histidine kinase"/>
    <property type="match status" value="1"/>
</dbReference>